<keyword evidence="1" id="KW-0493">Microtubule</keyword>
<dbReference type="EMBL" id="JBBWWR010000011">
    <property type="protein sequence ID" value="KAK8959731.1"/>
    <property type="molecule type" value="Genomic_DNA"/>
</dbReference>
<dbReference type="PANTHER" id="PTHR47972">
    <property type="entry name" value="KINESIN-LIKE PROTEIN KLP-3"/>
    <property type="match status" value="1"/>
</dbReference>
<dbReference type="PANTHER" id="PTHR47972:SF45">
    <property type="entry name" value="PROTEIN CLARET SEGREGATIONAL"/>
    <property type="match status" value="1"/>
</dbReference>
<evidence type="ECO:0000256" key="4">
    <source>
        <dbReference type="ARBA" id="ARBA00023175"/>
    </source>
</evidence>
<evidence type="ECO:0000313" key="8">
    <source>
        <dbReference type="Proteomes" id="UP001412067"/>
    </source>
</evidence>
<feature type="domain" description="Kinesin motor" evidence="6">
    <location>
        <begin position="61"/>
        <end position="257"/>
    </location>
</feature>
<comment type="similarity">
    <text evidence="5">Belongs to the TRAFAC class myosin-kinesin ATPase superfamily. Kinesin family.</text>
</comment>
<evidence type="ECO:0000313" key="7">
    <source>
        <dbReference type="EMBL" id="KAK8959731.1"/>
    </source>
</evidence>
<dbReference type="SUPFAM" id="SSF52540">
    <property type="entry name" value="P-loop containing nucleoside triphosphate hydrolases"/>
    <property type="match status" value="1"/>
</dbReference>
<evidence type="ECO:0000256" key="5">
    <source>
        <dbReference type="PROSITE-ProRule" id="PRU00283"/>
    </source>
</evidence>
<dbReference type="Gene3D" id="1.20.58.980">
    <property type="match status" value="1"/>
</dbReference>
<evidence type="ECO:0000256" key="3">
    <source>
        <dbReference type="ARBA" id="ARBA00022840"/>
    </source>
</evidence>
<dbReference type="Proteomes" id="UP001412067">
    <property type="component" value="Unassembled WGS sequence"/>
</dbReference>
<gene>
    <name evidence="7" type="primary">ATK5</name>
    <name evidence="7" type="ORF">KSP40_PGU005070</name>
</gene>
<dbReference type="InterPro" id="IPR036961">
    <property type="entry name" value="Kinesin_motor_dom_sf"/>
</dbReference>
<dbReference type="InterPro" id="IPR027417">
    <property type="entry name" value="P-loop_NTPase"/>
</dbReference>
<keyword evidence="4 5" id="KW-0505">Motor protein</keyword>
<comment type="caution">
    <text evidence="7">The sequence shown here is derived from an EMBL/GenBank/DDBJ whole genome shotgun (WGS) entry which is preliminary data.</text>
</comment>
<dbReference type="Pfam" id="PF00225">
    <property type="entry name" value="Kinesin"/>
    <property type="match status" value="2"/>
</dbReference>
<name>A0ABR2M6U6_9ASPA</name>
<protein>
    <submittedName>
        <fullName evidence="7">Kinesin-5</fullName>
    </submittedName>
</protein>
<sequence length="257" mass="28871">MEVRSHNDEDKNPSNSREILHDALNVGLGDIGKIMEIYYSQQEEVQNLNDELATASEKLKVCIFAYGQTSSGKTYSMMGKNEPPEEKGLIPRSLEHIFVASQSLGFQGLKYTIQASMLEIYNENIRDLLLSSRPDSVKMSCNKQFTIKKDKAGNTHVPGLTVIDVHNIEDVSVLLKQATQNRTVGKTRMNEESSRRHFVFILRISRGNDAINTSLAALGDVISSIAKKEPHVPYRNSKLTYLLKQNSQNLVLKITFV</sequence>
<feature type="binding site" evidence="5">
    <location>
        <begin position="67"/>
        <end position="74"/>
    </location>
    <ligand>
        <name>ATP</name>
        <dbReference type="ChEBI" id="CHEBI:30616"/>
    </ligand>
</feature>
<accession>A0ABR2M6U6</accession>
<dbReference type="InterPro" id="IPR027640">
    <property type="entry name" value="Kinesin-like_fam"/>
</dbReference>
<dbReference type="PROSITE" id="PS50067">
    <property type="entry name" value="KINESIN_MOTOR_2"/>
    <property type="match status" value="1"/>
</dbReference>
<evidence type="ECO:0000256" key="1">
    <source>
        <dbReference type="ARBA" id="ARBA00022701"/>
    </source>
</evidence>
<dbReference type="Gene3D" id="3.40.850.10">
    <property type="entry name" value="Kinesin motor domain"/>
    <property type="match status" value="1"/>
</dbReference>
<dbReference type="InterPro" id="IPR001752">
    <property type="entry name" value="Kinesin_motor_dom"/>
</dbReference>
<evidence type="ECO:0000256" key="2">
    <source>
        <dbReference type="ARBA" id="ARBA00022741"/>
    </source>
</evidence>
<keyword evidence="2 5" id="KW-0547">Nucleotide-binding</keyword>
<dbReference type="SMART" id="SM00129">
    <property type="entry name" value="KISc"/>
    <property type="match status" value="1"/>
</dbReference>
<keyword evidence="3 5" id="KW-0067">ATP-binding</keyword>
<reference evidence="7 8" key="1">
    <citation type="journal article" date="2022" name="Nat. Plants">
        <title>Genomes of leafy and leafless Platanthera orchids illuminate the evolution of mycoheterotrophy.</title>
        <authorList>
            <person name="Li M.H."/>
            <person name="Liu K.W."/>
            <person name="Li Z."/>
            <person name="Lu H.C."/>
            <person name="Ye Q.L."/>
            <person name="Zhang D."/>
            <person name="Wang J.Y."/>
            <person name="Li Y.F."/>
            <person name="Zhong Z.M."/>
            <person name="Liu X."/>
            <person name="Yu X."/>
            <person name="Liu D.K."/>
            <person name="Tu X.D."/>
            <person name="Liu B."/>
            <person name="Hao Y."/>
            <person name="Liao X.Y."/>
            <person name="Jiang Y.T."/>
            <person name="Sun W.H."/>
            <person name="Chen J."/>
            <person name="Chen Y.Q."/>
            <person name="Ai Y."/>
            <person name="Zhai J.W."/>
            <person name="Wu S.S."/>
            <person name="Zhou Z."/>
            <person name="Hsiao Y.Y."/>
            <person name="Wu W.L."/>
            <person name="Chen Y.Y."/>
            <person name="Lin Y.F."/>
            <person name="Hsu J.L."/>
            <person name="Li C.Y."/>
            <person name="Wang Z.W."/>
            <person name="Zhao X."/>
            <person name="Zhong W.Y."/>
            <person name="Ma X.K."/>
            <person name="Ma L."/>
            <person name="Huang J."/>
            <person name="Chen G.Z."/>
            <person name="Huang M.Z."/>
            <person name="Huang L."/>
            <person name="Peng D.H."/>
            <person name="Luo Y.B."/>
            <person name="Zou S.Q."/>
            <person name="Chen S.P."/>
            <person name="Lan S."/>
            <person name="Tsai W.C."/>
            <person name="Van de Peer Y."/>
            <person name="Liu Z.J."/>
        </authorList>
    </citation>
    <scope>NUCLEOTIDE SEQUENCE [LARGE SCALE GENOMIC DNA]</scope>
    <source>
        <strain evidence="7">Lor288</strain>
    </source>
</reference>
<evidence type="ECO:0000259" key="6">
    <source>
        <dbReference type="PROSITE" id="PS50067"/>
    </source>
</evidence>
<keyword evidence="8" id="KW-1185">Reference proteome</keyword>
<proteinExistence type="inferred from homology"/>
<dbReference type="PRINTS" id="PR00380">
    <property type="entry name" value="KINESINHEAVY"/>
</dbReference>
<organism evidence="7 8">
    <name type="scientific">Platanthera guangdongensis</name>
    <dbReference type="NCBI Taxonomy" id="2320717"/>
    <lineage>
        <taxon>Eukaryota</taxon>
        <taxon>Viridiplantae</taxon>
        <taxon>Streptophyta</taxon>
        <taxon>Embryophyta</taxon>
        <taxon>Tracheophyta</taxon>
        <taxon>Spermatophyta</taxon>
        <taxon>Magnoliopsida</taxon>
        <taxon>Liliopsida</taxon>
        <taxon>Asparagales</taxon>
        <taxon>Orchidaceae</taxon>
        <taxon>Orchidoideae</taxon>
        <taxon>Orchideae</taxon>
        <taxon>Orchidinae</taxon>
        <taxon>Platanthera</taxon>
    </lineage>
</organism>